<evidence type="ECO:0000313" key="4">
    <source>
        <dbReference type="Proteomes" id="UP000316270"/>
    </source>
</evidence>
<name>A0A517LGX3_9PEZI</name>
<protein>
    <recommendedName>
        <fullName evidence="5">NACHT-NTPase and P-loop NTPases N-terminal domain-containing protein</fullName>
    </recommendedName>
</protein>
<sequence length="336" mass="36192">MLLNTALFFGSFLTVVSTTPIQARDRSENQALKDVSQVLDRLVATVTTVGNHISAWPGNPNRVDSLKKIVGYVPLIKQDCSIILSDLQIGTDWIQRNRQTTIGPVDAMSLVPKLTALNIAVNSYKDGLIAKRAWADTSSMTPDLYDQLVIQKNWAFQLASSITQSLGITTSWLGGPVSDFFFGSKLDEAINAYSDGGKIRPNTVPAQPIQQGGSAWKPQQGAPPVPPVPYNPVTPTPGSQLGAPPVSSVPYNSIVPTVGSQSSPNGRKGQNGPFQQQGQPQYPNQGQWGYNMNTPSTPPIVQEQPQEEPSVSFQPGPRSQDDKRANGPYFGPSISP</sequence>
<feature type="compositionally biased region" description="Pro residues" evidence="1">
    <location>
        <begin position="221"/>
        <end position="235"/>
    </location>
</feature>
<feature type="compositionally biased region" description="Polar residues" evidence="1">
    <location>
        <begin position="204"/>
        <end position="213"/>
    </location>
</feature>
<evidence type="ECO:0000313" key="3">
    <source>
        <dbReference type="EMBL" id="QDS74869.1"/>
    </source>
</evidence>
<keyword evidence="4" id="KW-1185">Reference proteome</keyword>
<feature type="signal peptide" evidence="2">
    <location>
        <begin position="1"/>
        <end position="18"/>
    </location>
</feature>
<feature type="compositionally biased region" description="Polar residues" evidence="1">
    <location>
        <begin position="249"/>
        <end position="265"/>
    </location>
</feature>
<proteinExistence type="predicted"/>
<dbReference type="EMBL" id="CP042196">
    <property type="protein sequence ID" value="QDS74869.1"/>
    <property type="molecule type" value="Genomic_DNA"/>
</dbReference>
<keyword evidence="2" id="KW-0732">Signal</keyword>
<gene>
    <name evidence="3" type="ORF">FKW77_003433</name>
</gene>
<dbReference type="OrthoDB" id="3933436at2759"/>
<dbReference type="Proteomes" id="UP000316270">
    <property type="component" value="Chromosome 12"/>
</dbReference>
<evidence type="ECO:0008006" key="5">
    <source>
        <dbReference type="Google" id="ProtNLM"/>
    </source>
</evidence>
<evidence type="ECO:0000256" key="2">
    <source>
        <dbReference type="SAM" id="SignalP"/>
    </source>
</evidence>
<feature type="region of interest" description="Disordered" evidence="1">
    <location>
        <begin position="196"/>
        <end position="336"/>
    </location>
</feature>
<feature type="chain" id="PRO_5022083460" description="NACHT-NTPase and P-loop NTPases N-terminal domain-containing protein" evidence="2">
    <location>
        <begin position="19"/>
        <end position="336"/>
    </location>
</feature>
<reference evidence="3 4" key="1">
    <citation type="submission" date="2019-07" db="EMBL/GenBank/DDBJ databases">
        <title>Finished genome of Venturia effusa.</title>
        <authorList>
            <person name="Young C.A."/>
            <person name="Cox M.P."/>
            <person name="Ganley A.R.D."/>
            <person name="David W.J."/>
        </authorList>
    </citation>
    <scope>NUCLEOTIDE SEQUENCE [LARGE SCALE GENOMIC DNA]</scope>
    <source>
        <strain evidence="4">albino</strain>
    </source>
</reference>
<organism evidence="3 4">
    <name type="scientific">Venturia effusa</name>
    <dbReference type="NCBI Taxonomy" id="50376"/>
    <lineage>
        <taxon>Eukaryota</taxon>
        <taxon>Fungi</taxon>
        <taxon>Dikarya</taxon>
        <taxon>Ascomycota</taxon>
        <taxon>Pezizomycotina</taxon>
        <taxon>Dothideomycetes</taxon>
        <taxon>Pleosporomycetidae</taxon>
        <taxon>Venturiales</taxon>
        <taxon>Venturiaceae</taxon>
        <taxon>Venturia</taxon>
    </lineage>
</organism>
<dbReference type="AlphaFoldDB" id="A0A517LGX3"/>
<feature type="compositionally biased region" description="Low complexity" evidence="1">
    <location>
        <begin position="299"/>
        <end position="315"/>
    </location>
</feature>
<accession>A0A517LGX3</accession>
<feature type="compositionally biased region" description="Low complexity" evidence="1">
    <location>
        <begin position="270"/>
        <end position="290"/>
    </location>
</feature>
<evidence type="ECO:0000256" key="1">
    <source>
        <dbReference type="SAM" id="MobiDB-lite"/>
    </source>
</evidence>